<keyword evidence="8 10" id="KW-0472">Membrane</keyword>
<evidence type="ECO:0000256" key="2">
    <source>
        <dbReference type="ARBA" id="ARBA00007923"/>
    </source>
</evidence>
<keyword evidence="4" id="KW-0479">Metal-binding</keyword>
<evidence type="ECO:0000256" key="5">
    <source>
        <dbReference type="ARBA" id="ARBA00022737"/>
    </source>
</evidence>
<dbReference type="Gene3D" id="2.60.40.150">
    <property type="entry name" value="C2 domain"/>
    <property type="match status" value="3"/>
</dbReference>
<gene>
    <name evidence="12" type="primary">Mctp1</name>
</gene>
<comment type="subcellular location">
    <subcellularLocation>
        <location evidence="1">Membrane</location>
        <topology evidence="1">Multi-pass membrane protein</topology>
    </subcellularLocation>
</comment>
<keyword evidence="7 10" id="KW-1133">Transmembrane helix</keyword>
<dbReference type="InterPro" id="IPR000008">
    <property type="entry name" value="C2_dom"/>
</dbReference>
<dbReference type="GO" id="GO:0046872">
    <property type="term" value="F:metal ion binding"/>
    <property type="evidence" value="ECO:0007669"/>
    <property type="project" value="UniProtKB-KW"/>
</dbReference>
<feature type="domain" description="C2" evidence="11">
    <location>
        <begin position="304"/>
        <end position="424"/>
    </location>
</feature>
<keyword evidence="5" id="KW-0677">Repeat</keyword>
<feature type="region of interest" description="Disordered" evidence="9">
    <location>
        <begin position="1"/>
        <end position="31"/>
    </location>
</feature>
<evidence type="ECO:0000256" key="8">
    <source>
        <dbReference type="ARBA" id="ARBA00023136"/>
    </source>
</evidence>
<dbReference type="InterPro" id="IPR013583">
    <property type="entry name" value="MCTP_C"/>
</dbReference>
<dbReference type="GO" id="GO:0016020">
    <property type="term" value="C:membrane"/>
    <property type="evidence" value="ECO:0007669"/>
    <property type="project" value="UniProtKB-SubCell"/>
</dbReference>
<evidence type="ECO:0000313" key="12">
    <source>
        <dbReference type="EMBL" id="CAB3263705.1"/>
    </source>
</evidence>
<evidence type="ECO:0000259" key="11">
    <source>
        <dbReference type="PROSITE" id="PS50004"/>
    </source>
</evidence>
<dbReference type="Pfam" id="PF08372">
    <property type="entry name" value="PRT_C"/>
    <property type="match status" value="1"/>
</dbReference>
<organism evidence="12">
    <name type="scientific">Phallusia mammillata</name>
    <dbReference type="NCBI Taxonomy" id="59560"/>
    <lineage>
        <taxon>Eukaryota</taxon>
        <taxon>Metazoa</taxon>
        <taxon>Chordata</taxon>
        <taxon>Tunicata</taxon>
        <taxon>Ascidiacea</taxon>
        <taxon>Phlebobranchia</taxon>
        <taxon>Ascidiidae</taxon>
        <taxon>Phallusia</taxon>
    </lineage>
</organism>
<keyword evidence="6" id="KW-0106">Calcium</keyword>
<accession>A0A6F9DLB6</accession>
<dbReference type="Pfam" id="PF00168">
    <property type="entry name" value="C2"/>
    <property type="match status" value="3"/>
</dbReference>
<feature type="transmembrane region" description="Helical" evidence="10">
    <location>
        <begin position="764"/>
        <end position="790"/>
    </location>
</feature>
<evidence type="ECO:0000256" key="6">
    <source>
        <dbReference type="ARBA" id="ARBA00022837"/>
    </source>
</evidence>
<evidence type="ECO:0000256" key="4">
    <source>
        <dbReference type="ARBA" id="ARBA00022723"/>
    </source>
</evidence>
<evidence type="ECO:0000256" key="3">
    <source>
        <dbReference type="ARBA" id="ARBA00022692"/>
    </source>
</evidence>
<dbReference type="PRINTS" id="PR00360">
    <property type="entry name" value="C2DOMAIN"/>
</dbReference>
<dbReference type="PANTHER" id="PTHR45911:SF4">
    <property type="entry name" value="MULTIPLE C2 AND TRANSMEMBRANE DOMAIN-CONTAINING PROTEIN"/>
    <property type="match status" value="1"/>
</dbReference>
<dbReference type="InterPro" id="IPR035892">
    <property type="entry name" value="C2_domain_sf"/>
</dbReference>
<feature type="transmembrane region" description="Helical" evidence="10">
    <location>
        <begin position="656"/>
        <end position="682"/>
    </location>
</feature>
<dbReference type="EMBL" id="LR787843">
    <property type="protein sequence ID" value="CAB3263705.1"/>
    <property type="molecule type" value="mRNA"/>
</dbReference>
<feature type="compositionally biased region" description="Basic and acidic residues" evidence="9">
    <location>
        <begin position="1"/>
        <end position="10"/>
    </location>
</feature>
<keyword evidence="3 10" id="KW-0812">Transmembrane</keyword>
<dbReference type="SMART" id="SM00239">
    <property type="entry name" value="C2"/>
    <property type="match status" value="3"/>
</dbReference>
<evidence type="ECO:0000256" key="9">
    <source>
        <dbReference type="SAM" id="MobiDB-lite"/>
    </source>
</evidence>
<evidence type="ECO:0000256" key="7">
    <source>
        <dbReference type="ARBA" id="ARBA00022989"/>
    </source>
</evidence>
<feature type="domain" description="C2" evidence="11">
    <location>
        <begin position="124"/>
        <end position="244"/>
    </location>
</feature>
<dbReference type="CDD" id="cd08376">
    <property type="entry name" value="C2B_MCTP_PRT"/>
    <property type="match status" value="1"/>
</dbReference>
<feature type="region of interest" description="Disordered" evidence="9">
    <location>
        <begin position="266"/>
        <end position="322"/>
    </location>
</feature>
<dbReference type="PROSITE" id="PS50004">
    <property type="entry name" value="C2"/>
    <property type="match status" value="3"/>
</dbReference>
<reference evidence="12" key="1">
    <citation type="submission" date="2020-04" db="EMBL/GenBank/DDBJ databases">
        <authorList>
            <person name="Neveu A P."/>
        </authorList>
    </citation>
    <scope>NUCLEOTIDE SEQUENCE</scope>
    <source>
        <tissue evidence="12">Whole embryo</tissue>
    </source>
</reference>
<dbReference type="PANTHER" id="PTHR45911">
    <property type="entry name" value="C2 DOMAIN-CONTAINING PROTEIN"/>
    <property type="match status" value="1"/>
</dbReference>
<feature type="domain" description="C2" evidence="11">
    <location>
        <begin position="457"/>
        <end position="572"/>
    </location>
</feature>
<evidence type="ECO:0000256" key="1">
    <source>
        <dbReference type="ARBA" id="ARBA00004141"/>
    </source>
</evidence>
<sequence>MSHESNKEVSDYDTVSLTESMDGSPTQKVKKKKKLGLFHYKSKKTERKVDRVALVNGKSDSDVQLVLHETQVTTTTATSASIEEENMPLEPAKDVERTKQSVVSNENENTSSMLFDTANNNTLDVHPVKKETSSNKKFQATPPTHKLRIVLFSGENLASRDTNGLSDPYVKFKVDGKTMRKSKCCKMTLNPRWNEEFELLVHEHCDVTAHVFDWDRGLRDDFMGMCRIDLSRIDVTGSDVTIELQDRSSDEELGFLHLNLSLAPLRPSNGPSSGGVTETDSLAAPEKVSQPSIRHRASPRRESDFNSLRRKPGSNPVSRNQVPIATATVQLVSGTDLPARDANGLSDPYVKLLMGKQKRKSKVCYKTLNPVWKEEYTFQLVSKETSTLDVTVWDRDVYRRDDFLGRCDLDLWSLERDETHSLSLNLVDTSGSLLFLVTVNKIAPDQNNPTSFDLSEQRQKYAYSSTFRDLSDVGFAEIRIVSASNLKSADINGKSDPFCVVQLCNARAQTQTCYKTLDPVWNRTCNFPVRDIHDVFEILLFDQDKDSEKEFLGRVSIPILRARNGEQCSYVLKDRKLKDRTKGTVTIQINYIFNPVRGAIRTFSPREEKFMEEPVKFKKNLLLQNFQRVWRIVQSIITTAEFVNSCFTWENPRRSAFAFVTFLILAWNCELYMFPIFLLLLFLKNYIDIYVRCTRPPRHESIDDTRAEDDDQDEESSNKLSLMQKLNALQDVLTKVQNILDGIASFGERIYNTFTWSVPFLSGLAVVVLSVVSLVLYFIPVRVIVLLWGINKFTKRLRKPNYVPNNEIMDFLSRIPSNVQLDEYRELKSSTESPRGSKKKK</sequence>
<dbReference type="AlphaFoldDB" id="A0A6F9DLB6"/>
<dbReference type="CDD" id="cd08377">
    <property type="entry name" value="C2C_MCTP_PRT"/>
    <property type="match status" value="1"/>
</dbReference>
<comment type="similarity">
    <text evidence="2">Belongs to the MCTP family.</text>
</comment>
<protein>
    <submittedName>
        <fullName evidence="12">Multiple C2 and transmembrane domain-containing protein 1-like</fullName>
    </submittedName>
</protein>
<proteinExistence type="evidence at transcript level"/>
<feature type="compositionally biased region" description="Polar residues" evidence="9">
    <location>
        <begin position="13"/>
        <end position="27"/>
    </location>
</feature>
<evidence type="ECO:0000256" key="10">
    <source>
        <dbReference type="SAM" id="Phobius"/>
    </source>
</evidence>
<feature type="compositionally biased region" description="Polar residues" evidence="9">
    <location>
        <begin position="269"/>
        <end position="280"/>
    </location>
</feature>
<name>A0A6F9DLB6_9ASCI</name>
<dbReference type="SUPFAM" id="SSF49562">
    <property type="entry name" value="C2 domain (Calcium/lipid-binding domain, CaLB)"/>
    <property type="match status" value="3"/>
</dbReference>